<protein>
    <submittedName>
        <fullName evidence="2">Putative glycosyltransferase</fullName>
    </submittedName>
</protein>
<keyword evidence="3" id="KW-1185">Reference proteome</keyword>
<dbReference type="InParanoid" id="K0IHY6"/>
<organism evidence="2 3">
    <name type="scientific">Nitrososphaera gargensis (strain Ga9.2)</name>
    <dbReference type="NCBI Taxonomy" id="1237085"/>
    <lineage>
        <taxon>Archaea</taxon>
        <taxon>Nitrososphaerota</taxon>
        <taxon>Nitrososphaeria</taxon>
        <taxon>Nitrososphaerales</taxon>
        <taxon>Nitrososphaeraceae</taxon>
        <taxon>Nitrososphaera</taxon>
    </lineage>
</organism>
<reference evidence="2 3" key="1">
    <citation type="journal article" date="2012" name="Environ. Microbiol.">
        <title>The genome of the ammonia-oxidizing Candidatus Nitrososphaera gargensis: insights into metabolic versatility and environmental adaptations.</title>
        <authorList>
            <person name="Spang A."/>
            <person name="Poehlein A."/>
            <person name="Offre P."/>
            <person name="Zumbragel S."/>
            <person name="Haider S."/>
            <person name="Rychlik N."/>
            <person name="Nowka B."/>
            <person name="Schmeisser C."/>
            <person name="Lebedeva E.V."/>
            <person name="Rattei T."/>
            <person name="Bohm C."/>
            <person name="Schmid M."/>
            <person name="Galushko A."/>
            <person name="Hatzenpichler R."/>
            <person name="Weinmaier T."/>
            <person name="Daniel R."/>
            <person name="Schleper C."/>
            <person name="Spieck E."/>
            <person name="Streit W."/>
            <person name="Wagner M."/>
        </authorList>
    </citation>
    <scope>NUCLEOTIDE SEQUENCE [LARGE SCALE GENOMIC DNA]</scope>
    <source>
        <strain evidence="3">Ga9.2</strain>
    </source>
</reference>
<dbReference type="BioCyc" id="CNIT1237085:G1324-597-MONOMER"/>
<dbReference type="KEGG" id="nga:Ngar_c05990"/>
<dbReference type="HOGENOM" id="CLU_677267_0_0_2"/>
<dbReference type="AlphaFoldDB" id="K0IHY6"/>
<dbReference type="SUPFAM" id="SSF53756">
    <property type="entry name" value="UDP-Glycosyltransferase/glycogen phosphorylase"/>
    <property type="match status" value="1"/>
</dbReference>
<proteinExistence type="predicted"/>
<evidence type="ECO:0000313" key="2">
    <source>
        <dbReference type="EMBL" id="AFU57542.1"/>
    </source>
</evidence>
<dbReference type="GeneID" id="13794994"/>
<dbReference type="InterPro" id="IPR001296">
    <property type="entry name" value="Glyco_trans_1"/>
</dbReference>
<dbReference type="PANTHER" id="PTHR12526:SF625">
    <property type="entry name" value="PHOSPHATIDYLINOSITOL GLYCAN-CLASS A"/>
    <property type="match status" value="1"/>
</dbReference>
<accession>K0IHY6</accession>
<dbReference type="PANTHER" id="PTHR12526">
    <property type="entry name" value="GLYCOSYLTRANSFERASE"/>
    <property type="match status" value="1"/>
</dbReference>
<dbReference type="OrthoDB" id="11861at2157"/>
<dbReference type="Gene3D" id="3.40.50.2000">
    <property type="entry name" value="Glycogen Phosphorylase B"/>
    <property type="match status" value="2"/>
</dbReference>
<dbReference type="GO" id="GO:0016757">
    <property type="term" value="F:glycosyltransferase activity"/>
    <property type="evidence" value="ECO:0007669"/>
    <property type="project" value="InterPro"/>
</dbReference>
<dbReference type="RefSeq" id="WP_015018088.1">
    <property type="nucleotide sequence ID" value="NC_018719.1"/>
</dbReference>
<dbReference type="Pfam" id="PF00534">
    <property type="entry name" value="Glycos_transf_1"/>
    <property type="match status" value="1"/>
</dbReference>
<gene>
    <name evidence="2" type="ordered locus">Ngar_c05990</name>
</gene>
<dbReference type="STRING" id="1237085.Ngar_c05990"/>
<dbReference type="Proteomes" id="UP000008037">
    <property type="component" value="Chromosome"/>
</dbReference>
<dbReference type="EMBL" id="CP002408">
    <property type="protein sequence ID" value="AFU57542.1"/>
    <property type="molecule type" value="Genomic_DNA"/>
</dbReference>
<sequence length="406" mass="47253">MDSVNQYAAINVKAKYENMKHMRILILGNMANDGYAVAKELRKMNVDVDLAVNISDFGMALPEWEDGTMSDKIDPYSIDGDAARKMWNPPCWIRYFDFLNKVPRKKHMMAKIQSRINLIRMMREYDIIECHVPFSIYSQFSGIPYVAYDAGWIRYFPYSNGFRDKLARRGYRKARKIIITNPDTFEISDGLPYLDKDKILFCPFAIDPEKYRPLDAKELRARYVNESDILLFSPTRQIWNEKGNDKMIRAYAKFVKEVPNSKFIMVAWSIDEDNSKRLASSLGISDKIEWIKPVPKNQLIQYYNASDIVLDQFILGSWGTSTPEAMCCQKPVLIFYKKNYIIRAFGEEPPILNSFTEEEICSNLLKLAKNLDFRAVMGKKSREWIIKTHSSRVVAERHLEILESSL</sequence>
<evidence type="ECO:0000259" key="1">
    <source>
        <dbReference type="Pfam" id="PF00534"/>
    </source>
</evidence>
<keyword evidence="2" id="KW-0808">Transferase</keyword>
<feature type="domain" description="Glycosyl transferase family 1" evidence="1">
    <location>
        <begin position="238"/>
        <end position="335"/>
    </location>
</feature>
<dbReference type="CDD" id="cd03801">
    <property type="entry name" value="GT4_PimA-like"/>
    <property type="match status" value="1"/>
</dbReference>
<name>K0IHY6_NITGG</name>
<evidence type="ECO:0000313" key="3">
    <source>
        <dbReference type="Proteomes" id="UP000008037"/>
    </source>
</evidence>